<dbReference type="STRING" id="710421.Mycch_4537"/>
<feature type="transmembrane region" description="Helical" evidence="12">
    <location>
        <begin position="134"/>
        <end position="159"/>
    </location>
</feature>
<dbReference type="GO" id="GO:0016020">
    <property type="term" value="C:membrane"/>
    <property type="evidence" value="ECO:0007669"/>
    <property type="project" value="UniProtKB-SubCell"/>
</dbReference>
<dbReference type="HOGENOM" id="CLU_084189_0_0_11"/>
<proteinExistence type="inferred from homology"/>
<evidence type="ECO:0000256" key="9">
    <source>
        <dbReference type="ARBA" id="ARBA00022989"/>
    </source>
</evidence>
<dbReference type="NCBIfam" id="NF045656">
    <property type="entry name" value="MeththiolMtaseMddA"/>
    <property type="match status" value="1"/>
</dbReference>
<keyword evidence="5" id="KW-0489">Methyltransferase</keyword>
<dbReference type="EMBL" id="CP003053">
    <property type="protein sequence ID" value="AFM19240.1"/>
    <property type="molecule type" value="Genomic_DNA"/>
</dbReference>
<keyword evidence="6" id="KW-0808">Transferase</keyword>
<evidence type="ECO:0000256" key="5">
    <source>
        <dbReference type="ARBA" id="ARBA00022603"/>
    </source>
</evidence>
<dbReference type="InterPro" id="IPR033580">
    <property type="entry name" value="Nurim-like"/>
</dbReference>
<evidence type="ECO:0000256" key="8">
    <source>
        <dbReference type="ARBA" id="ARBA00022692"/>
    </source>
</evidence>
<evidence type="ECO:0000256" key="7">
    <source>
        <dbReference type="ARBA" id="ARBA00022691"/>
    </source>
</evidence>
<evidence type="ECO:0000256" key="6">
    <source>
        <dbReference type="ARBA" id="ARBA00022679"/>
    </source>
</evidence>
<dbReference type="EC" id="2.1.1.334" evidence="4"/>
<dbReference type="GO" id="GO:0032259">
    <property type="term" value="P:methylation"/>
    <property type="evidence" value="ECO:0007669"/>
    <property type="project" value="UniProtKB-KW"/>
</dbReference>
<evidence type="ECO:0000256" key="2">
    <source>
        <dbReference type="ARBA" id="ARBA00004141"/>
    </source>
</evidence>
<comment type="function">
    <text evidence="1">Catalyzes the methylation of methanethiol (MeSH) to yield dimethylsulphide (DMS).</text>
</comment>
<dbReference type="AlphaFoldDB" id="I4BPN3"/>
<feature type="transmembrane region" description="Helical" evidence="12">
    <location>
        <begin position="205"/>
        <end position="224"/>
    </location>
</feature>
<evidence type="ECO:0000256" key="10">
    <source>
        <dbReference type="ARBA" id="ARBA00023136"/>
    </source>
</evidence>
<dbReference type="KEGG" id="mcb:Mycch_4537"/>
<feature type="transmembrane region" description="Helical" evidence="12">
    <location>
        <begin position="97"/>
        <end position="114"/>
    </location>
</feature>
<keyword evidence="10 12" id="KW-0472">Membrane</keyword>
<keyword evidence="7" id="KW-0949">S-adenosyl-L-methionine</keyword>
<dbReference type="OrthoDB" id="9789029at2"/>
<evidence type="ECO:0000256" key="4">
    <source>
        <dbReference type="ARBA" id="ARBA00012149"/>
    </source>
</evidence>
<dbReference type="Proteomes" id="UP000006057">
    <property type="component" value="Chromosome"/>
</dbReference>
<organism evidence="14 15">
    <name type="scientific">Mycolicibacterium chubuense (strain NBB4)</name>
    <name type="common">Mycobacterium chubuense</name>
    <dbReference type="NCBI Taxonomy" id="710421"/>
    <lineage>
        <taxon>Bacteria</taxon>
        <taxon>Bacillati</taxon>
        <taxon>Actinomycetota</taxon>
        <taxon>Actinomycetes</taxon>
        <taxon>Mycobacteriales</taxon>
        <taxon>Mycobacteriaceae</taxon>
        <taxon>Mycolicibacterium</taxon>
    </lineage>
</organism>
<keyword evidence="15" id="KW-1185">Reference proteome</keyword>
<dbReference type="InterPro" id="IPR054700">
    <property type="entry name" value="MddA"/>
</dbReference>
<gene>
    <name evidence="14" type="ordered locus">Mycch_4537</name>
</gene>
<name>I4BPN3_MYCCN</name>
<keyword evidence="8 12" id="KW-0812">Transmembrane</keyword>
<evidence type="ECO:0000256" key="1">
    <source>
        <dbReference type="ARBA" id="ARBA00002096"/>
    </source>
</evidence>
<dbReference type="Gene3D" id="1.20.120.1630">
    <property type="match status" value="1"/>
</dbReference>
<feature type="transmembrane region" description="Helical" evidence="12">
    <location>
        <begin position="180"/>
        <end position="199"/>
    </location>
</feature>
<evidence type="ECO:0000313" key="15">
    <source>
        <dbReference type="Proteomes" id="UP000006057"/>
    </source>
</evidence>
<comment type="similarity">
    <text evidence="3">Belongs to the nurim family.</text>
</comment>
<dbReference type="GO" id="GO:0008168">
    <property type="term" value="F:methyltransferase activity"/>
    <property type="evidence" value="ECO:0007669"/>
    <property type="project" value="UniProtKB-KW"/>
</dbReference>
<dbReference type="PATRIC" id="fig|710421.3.peg.4527"/>
<sequence length="256" mass="28723">MSTVVDGRRSVAVRSAAVLYGVVCYMAFVVVFGYAIGFVTGALVPRSVDSALTAPVAQAVVIDVALLTVFALQHSVMARPGFKRWWARYVPAAIERSTYVLFSSAALALVFWQWREIGTTVWQVDSEPVRLVLAVLAGVGWVTVVASTFMIDHFEMFGLRQILHVWRAKPMSGKGFRMVLLYRLIRHPLYLGFLIAFWSTPTMTGGHLVFAATTTVYILVAVRFEERDLAAELGDPYRRYRQRVPMLCPFPVRRAQ</sequence>
<accession>I4BPN3</accession>
<dbReference type="PANTHER" id="PTHR31040">
    <property type="entry name" value="NURIM"/>
    <property type="match status" value="1"/>
</dbReference>
<feature type="domain" description="NnrU" evidence="13">
    <location>
        <begin position="64"/>
        <end position="220"/>
    </location>
</feature>
<evidence type="ECO:0000256" key="3">
    <source>
        <dbReference type="ARBA" id="ARBA00010631"/>
    </source>
</evidence>
<feature type="transmembrane region" description="Helical" evidence="12">
    <location>
        <begin position="18"/>
        <end position="44"/>
    </location>
</feature>
<evidence type="ECO:0000256" key="12">
    <source>
        <dbReference type="SAM" id="Phobius"/>
    </source>
</evidence>
<keyword evidence="9 12" id="KW-1133">Transmembrane helix</keyword>
<comment type="subcellular location">
    <subcellularLocation>
        <location evidence="2">Membrane</location>
        <topology evidence="2">Multi-pass membrane protein</topology>
    </subcellularLocation>
</comment>
<evidence type="ECO:0000313" key="14">
    <source>
        <dbReference type="EMBL" id="AFM19240.1"/>
    </source>
</evidence>
<dbReference type="PANTHER" id="PTHR31040:SF1">
    <property type="entry name" value="NURIM"/>
    <property type="match status" value="1"/>
</dbReference>
<feature type="transmembrane region" description="Helical" evidence="12">
    <location>
        <begin position="56"/>
        <end position="76"/>
    </location>
</feature>
<dbReference type="Pfam" id="PF07298">
    <property type="entry name" value="NnrU"/>
    <property type="match status" value="1"/>
</dbReference>
<dbReference type="eggNOG" id="COG2020">
    <property type="taxonomic scope" value="Bacteria"/>
</dbReference>
<comment type="catalytic activity">
    <reaction evidence="11">
        <text>methanethiol + S-adenosyl-L-methionine = dimethyl sulfide + S-adenosyl-L-homocysteine + H(+)</text>
        <dbReference type="Rhea" id="RHEA:50428"/>
        <dbReference type="ChEBI" id="CHEBI:15378"/>
        <dbReference type="ChEBI" id="CHEBI:16007"/>
        <dbReference type="ChEBI" id="CHEBI:17437"/>
        <dbReference type="ChEBI" id="CHEBI:57856"/>
        <dbReference type="ChEBI" id="CHEBI:59789"/>
        <dbReference type="EC" id="2.1.1.334"/>
    </reaction>
</comment>
<evidence type="ECO:0000256" key="11">
    <source>
        <dbReference type="ARBA" id="ARBA00048134"/>
    </source>
</evidence>
<reference evidence="14 15" key="1">
    <citation type="submission" date="2012-06" db="EMBL/GenBank/DDBJ databases">
        <title>Complete sequence of chromosome of Mycobacterium chubuense NBB4.</title>
        <authorList>
            <consortium name="US DOE Joint Genome Institute"/>
            <person name="Lucas S."/>
            <person name="Han J."/>
            <person name="Lapidus A."/>
            <person name="Cheng J.-F."/>
            <person name="Goodwin L."/>
            <person name="Pitluck S."/>
            <person name="Peters L."/>
            <person name="Mikhailova N."/>
            <person name="Teshima H."/>
            <person name="Detter J.C."/>
            <person name="Han C."/>
            <person name="Tapia R."/>
            <person name="Land M."/>
            <person name="Hauser L."/>
            <person name="Kyrpides N."/>
            <person name="Ivanova N."/>
            <person name="Pagani I."/>
            <person name="Mattes T."/>
            <person name="Holmes A."/>
            <person name="Rutledge P."/>
            <person name="Paulsen I."/>
            <person name="Coleman N."/>
            <person name="Woyke T."/>
        </authorList>
    </citation>
    <scope>NUCLEOTIDE SEQUENCE [LARGE SCALE GENOMIC DNA]</scope>
    <source>
        <strain evidence="14 15">NBB4</strain>
    </source>
</reference>
<evidence type="ECO:0000259" key="13">
    <source>
        <dbReference type="Pfam" id="PF07298"/>
    </source>
</evidence>
<protein>
    <recommendedName>
        <fullName evidence="4">methanethiol S-methyltransferase</fullName>
        <ecNumber evidence="4">2.1.1.334</ecNumber>
    </recommendedName>
</protein>
<dbReference type="InterPro" id="IPR009915">
    <property type="entry name" value="NnrU_dom"/>
</dbReference>
<dbReference type="RefSeq" id="WP_014817708.1">
    <property type="nucleotide sequence ID" value="NC_018027.1"/>
</dbReference>